<gene>
    <name evidence="6" type="ORF">LCGC14_0621470</name>
</gene>
<keyword evidence="4" id="KW-0413">Isomerase</keyword>
<dbReference type="InterPro" id="IPR000774">
    <property type="entry name" value="PPIase_FKBP_N"/>
</dbReference>
<dbReference type="NCBIfam" id="NF008602">
    <property type="entry name" value="PRK11570.1"/>
    <property type="match status" value="1"/>
</dbReference>
<dbReference type="PANTHER" id="PTHR43811">
    <property type="entry name" value="FKBP-TYPE PEPTIDYL-PROLYL CIS-TRANS ISOMERASE FKPA"/>
    <property type="match status" value="1"/>
</dbReference>
<dbReference type="PANTHER" id="PTHR43811:SF19">
    <property type="entry name" value="39 KDA FK506-BINDING NUCLEAR PROTEIN"/>
    <property type="match status" value="1"/>
</dbReference>
<reference evidence="6" key="1">
    <citation type="journal article" date="2015" name="Nature">
        <title>Complex archaea that bridge the gap between prokaryotes and eukaryotes.</title>
        <authorList>
            <person name="Spang A."/>
            <person name="Saw J.H."/>
            <person name="Jorgensen S.L."/>
            <person name="Zaremba-Niedzwiedzka K."/>
            <person name="Martijn J."/>
            <person name="Lind A.E."/>
            <person name="van Eijk R."/>
            <person name="Schleper C."/>
            <person name="Guy L."/>
            <person name="Ettema T.J."/>
        </authorList>
    </citation>
    <scope>NUCLEOTIDE SEQUENCE</scope>
</reference>
<comment type="catalytic activity">
    <reaction evidence="1">
        <text>[protein]-peptidylproline (omega=180) = [protein]-peptidylproline (omega=0)</text>
        <dbReference type="Rhea" id="RHEA:16237"/>
        <dbReference type="Rhea" id="RHEA-COMP:10747"/>
        <dbReference type="Rhea" id="RHEA-COMP:10748"/>
        <dbReference type="ChEBI" id="CHEBI:83833"/>
        <dbReference type="ChEBI" id="CHEBI:83834"/>
        <dbReference type="EC" id="5.2.1.8"/>
    </reaction>
</comment>
<evidence type="ECO:0000256" key="4">
    <source>
        <dbReference type="ARBA" id="ARBA00023235"/>
    </source>
</evidence>
<dbReference type="InterPro" id="IPR046357">
    <property type="entry name" value="PPIase_dom_sf"/>
</dbReference>
<dbReference type="SUPFAM" id="SSF54534">
    <property type="entry name" value="FKBP-like"/>
    <property type="match status" value="1"/>
</dbReference>
<dbReference type="FunFam" id="3.10.50.40:FF:000004">
    <property type="entry name" value="Peptidyl-prolyl cis-trans isomerase"/>
    <property type="match status" value="1"/>
</dbReference>
<dbReference type="InterPro" id="IPR001179">
    <property type="entry name" value="PPIase_FKBP_dom"/>
</dbReference>
<dbReference type="Pfam" id="PF00254">
    <property type="entry name" value="FKBP_C"/>
    <property type="match status" value="1"/>
</dbReference>
<protein>
    <recommendedName>
        <fullName evidence="2">peptidylprolyl isomerase</fullName>
        <ecNumber evidence="2">5.2.1.8</ecNumber>
    </recommendedName>
</protein>
<accession>A0A0F9TR04</accession>
<dbReference type="GO" id="GO:0003755">
    <property type="term" value="F:peptidyl-prolyl cis-trans isomerase activity"/>
    <property type="evidence" value="ECO:0007669"/>
    <property type="project" value="UniProtKB-KW"/>
</dbReference>
<dbReference type="EC" id="5.2.1.8" evidence="2"/>
<organism evidence="6">
    <name type="scientific">marine sediment metagenome</name>
    <dbReference type="NCBI Taxonomy" id="412755"/>
    <lineage>
        <taxon>unclassified sequences</taxon>
        <taxon>metagenomes</taxon>
        <taxon>ecological metagenomes</taxon>
    </lineage>
</organism>
<proteinExistence type="predicted"/>
<dbReference type="Pfam" id="PF01346">
    <property type="entry name" value="FKBP_N"/>
    <property type="match status" value="1"/>
</dbReference>
<dbReference type="EMBL" id="LAZR01001058">
    <property type="protein sequence ID" value="KKN51551.1"/>
    <property type="molecule type" value="Genomic_DNA"/>
</dbReference>
<evidence type="ECO:0000313" key="6">
    <source>
        <dbReference type="EMBL" id="KKN51551.1"/>
    </source>
</evidence>
<feature type="domain" description="PPIase FKBP-type" evidence="5">
    <location>
        <begin position="139"/>
        <end position="225"/>
    </location>
</feature>
<comment type="caution">
    <text evidence="6">The sequence shown here is derived from an EMBL/GenBank/DDBJ whole genome shotgun (WGS) entry which is preliminary data.</text>
</comment>
<evidence type="ECO:0000256" key="3">
    <source>
        <dbReference type="ARBA" id="ARBA00023110"/>
    </source>
</evidence>
<evidence type="ECO:0000259" key="5">
    <source>
        <dbReference type="PROSITE" id="PS50059"/>
    </source>
</evidence>
<dbReference type="PROSITE" id="PS50059">
    <property type="entry name" value="FKBP_PPIASE"/>
    <property type="match status" value="1"/>
</dbReference>
<dbReference type="Gene3D" id="3.10.50.40">
    <property type="match status" value="1"/>
</dbReference>
<dbReference type="GO" id="GO:0006457">
    <property type="term" value="P:protein folding"/>
    <property type="evidence" value="ECO:0007669"/>
    <property type="project" value="InterPro"/>
</dbReference>
<dbReference type="InterPro" id="IPR036944">
    <property type="entry name" value="PPIase_FKBP_N_sf"/>
</dbReference>
<sequence length="226" mass="24461">MKLKTLAILPLLFGANVMADDHAVTLNSDKEQISYIFGIQVGQNMKQEGVDLDLDAFKAGVADMLAGKQPQLDQATAEKVVKDFQAKKAQELAEVMNKKEAEAKAFMADNAKKDGVVTTDSGLQYEIIKEGDGATPTENDKVIAHYKGTLLDGTVFDSSYDRGEPATFPVNGVIQGWQEALKMMKEGGKWRIVVPANLAYGPRGAGQLIGPNETLVFEIELIGVTK</sequence>
<evidence type="ECO:0000256" key="2">
    <source>
        <dbReference type="ARBA" id="ARBA00013194"/>
    </source>
</evidence>
<dbReference type="Gene3D" id="1.10.287.460">
    <property type="entry name" value="Peptidyl-prolyl cis-trans isomerase, FKBP-type, N-terminal domain"/>
    <property type="match status" value="1"/>
</dbReference>
<keyword evidence="3" id="KW-0697">Rotamase</keyword>
<evidence type="ECO:0000256" key="1">
    <source>
        <dbReference type="ARBA" id="ARBA00000971"/>
    </source>
</evidence>
<dbReference type="AlphaFoldDB" id="A0A0F9TR04"/>
<name>A0A0F9TR04_9ZZZZ</name>